<dbReference type="Gene3D" id="2.10.270.10">
    <property type="entry name" value="Cholin Binding"/>
    <property type="match status" value="1"/>
</dbReference>
<evidence type="ECO:0000256" key="2">
    <source>
        <dbReference type="SAM" id="SignalP"/>
    </source>
</evidence>
<dbReference type="EMBL" id="JACHHH010000009">
    <property type="protein sequence ID" value="MBB6041873.1"/>
    <property type="molecule type" value="Genomic_DNA"/>
</dbReference>
<reference evidence="3 4" key="1">
    <citation type="submission" date="2020-08" db="EMBL/GenBank/DDBJ databases">
        <title>Genomic Encyclopedia of Type Strains, Phase IV (KMG-IV): sequencing the most valuable type-strain genomes for metagenomic binning, comparative biology and taxonomic classification.</title>
        <authorList>
            <person name="Goeker M."/>
        </authorList>
    </citation>
    <scope>NUCLEOTIDE SEQUENCE [LARGE SCALE GENOMIC DNA]</scope>
    <source>
        <strain evidence="3 4">DSM 17245</strain>
    </source>
</reference>
<protein>
    <recommendedName>
        <fullName evidence="5">Cell wall binding repeat-containing protein</fullName>
    </recommendedName>
</protein>
<feature type="region of interest" description="Disordered" evidence="1">
    <location>
        <begin position="386"/>
        <end position="415"/>
    </location>
</feature>
<organism evidence="3 4">
    <name type="scientific">Oribacterium sinus</name>
    <dbReference type="NCBI Taxonomy" id="237576"/>
    <lineage>
        <taxon>Bacteria</taxon>
        <taxon>Bacillati</taxon>
        <taxon>Bacillota</taxon>
        <taxon>Clostridia</taxon>
        <taxon>Lachnospirales</taxon>
        <taxon>Lachnospiraceae</taxon>
        <taxon>Oribacterium</taxon>
    </lineage>
</organism>
<name>A0A7W9SGR4_9FIRM</name>
<feature type="signal peptide" evidence="2">
    <location>
        <begin position="1"/>
        <end position="27"/>
    </location>
</feature>
<evidence type="ECO:0008006" key="5">
    <source>
        <dbReference type="Google" id="ProtNLM"/>
    </source>
</evidence>
<proteinExistence type="predicted"/>
<dbReference type="AlphaFoldDB" id="A0A7W9SGR4"/>
<evidence type="ECO:0000256" key="1">
    <source>
        <dbReference type="SAM" id="MobiDB-lite"/>
    </source>
</evidence>
<accession>A0A7W9SGR4</accession>
<dbReference type="RefSeq" id="WP_183684424.1">
    <property type="nucleotide sequence ID" value="NZ_JACHHH010000009.1"/>
</dbReference>
<evidence type="ECO:0000313" key="4">
    <source>
        <dbReference type="Proteomes" id="UP000522163"/>
    </source>
</evidence>
<evidence type="ECO:0000313" key="3">
    <source>
        <dbReference type="EMBL" id="MBB6041873.1"/>
    </source>
</evidence>
<comment type="caution">
    <text evidence="3">The sequence shown here is derived from an EMBL/GenBank/DDBJ whole genome shotgun (WGS) entry which is preliminary data.</text>
</comment>
<keyword evidence="2" id="KW-0732">Signal</keyword>
<dbReference type="SUPFAM" id="SSF69360">
    <property type="entry name" value="Cell wall binding repeat"/>
    <property type="match status" value="1"/>
</dbReference>
<dbReference type="GeneID" id="85015393"/>
<feature type="chain" id="PRO_5030816176" description="Cell wall binding repeat-containing protein" evidence="2">
    <location>
        <begin position="28"/>
        <end position="584"/>
    </location>
</feature>
<gene>
    <name evidence="3" type="ORF">HNQ46_001863</name>
</gene>
<dbReference type="Proteomes" id="UP000522163">
    <property type="component" value="Unassembled WGS sequence"/>
</dbReference>
<sequence length="584" mass="64423">MKRSRMVFAACMGLALSFMAGRMSAYAGEEGTELRASSSNISSLQGTQFFSAGANNYGYFGETPPAGKIVIDEIQLREQINDLMPDLMPNTPRDGMRVQELDLRGKNLKLKIHQKGDAPNQFINVDDIYISSPIYYNKMTGESDYERYTERTFTPGDYFYGIELTTTNKNYWFENDLRNSFSLETVYGQATIRVHHTYSFYFAGEEESANKLVLYFSEGSMSKVEEDYPFKEIRMFLPEKDLQYGKLGDEVPYTTWSKMGDGLIDGNGEETETEVSIPHKGENKVRCEYALEDVSRGGYYGSGSKITRPGTYRRVLRNFTLKMNSISHYRLTFGGIDGSLVTKFYINDKEWKIDPRTSSLDSIDPVTGSLKVTLYDPDYITLRGAGGNTGGSSYSGGSGSSSSGSSGGSSSGGGSYSGGGSSGGVAFSGGGSGGSSGGSGGGSSAIFSGNPAGQVLGVDRSLSNGEWVKDEKGWWYKRKDGSYPKNTWGYEEYNGKSYWYYFLDSGYMATGWVDLNGSKYYLFPGSDGWMGRMLTGWQWIDGNCYYLDPQEQNEGALYRNTTTPDGFTVDSEGRWVVNGAVQKQ</sequence>